<keyword evidence="1" id="KW-1133">Transmembrane helix</keyword>
<comment type="caution">
    <text evidence="2">The sequence shown here is derived from an EMBL/GenBank/DDBJ whole genome shotgun (WGS) entry which is preliminary data.</text>
</comment>
<evidence type="ECO:0000313" key="2">
    <source>
        <dbReference type="EMBL" id="NDU96727.1"/>
    </source>
</evidence>
<evidence type="ECO:0000313" key="3">
    <source>
        <dbReference type="Proteomes" id="UP000474175"/>
    </source>
</evidence>
<organism evidence="2 3">
    <name type="scientific">Spirosoma terrae</name>
    <dbReference type="NCBI Taxonomy" id="1968276"/>
    <lineage>
        <taxon>Bacteria</taxon>
        <taxon>Pseudomonadati</taxon>
        <taxon>Bacteroidota</taxon>
        <taxon>Cytophagia</taxon>
        <taxon>Cytophagales</taxon>
        <taxon>Cytophagaceae</taxon>
        <taxon>Spirosoma</taxon>
    </lineage>
</organism>
<accession>A0A6L9LB46</accession>
<proteinExistence type="predicted"/>
<keyword evidence="1" id="KW-0472">Membrane</keyword>
<dbReference type="AlphaFoldDB" id="A0A6L9LB46"/>
<feature type="transmembrane region" description="Helical" evidence="1">
    <location>
        <begin position="6"/>
        <end position="23"/>
    </location>
</feature>
<dbReference type="RefSeq" id="WP_163951473.1">
    <property type="nucleotide sequence ID" value="NZ_JAAFZH010000008.1"/>
</dbReference>
<keyword evidence="1" id="KW-0812">Transmembrane</keyword>
<reference evidence="2 3" key="1">
    <citation type="submission" date="2020-02" db="EMBL/GenBank/DDBJ databases">
        <title>Draft genome sequence of two Spirosoma agri KCTC 52727 and Spirosoma terrae KCTC 52035.</title>
        <authorList>
            <person name="Rojas J."/>
            <person name="Ambika Manirajan B."/>
            <person name="Suarez C."/>
            <person name="Ratering S."/>
            <person name="Schnell S."/>
        </authorList>
    </citation>
    <scope>NUCLEOTIDE SEQUENCE [LARGE SCALE GENOMIC DNA]</scope>
    <source>
        <strain evidence="2 3">KCTC 52035</strain>
    </source>
</reference>
<dbReference type="EMBL" id="JAAFZH010000008">
    <property type="protein sequence ID" value="NDU96727.1"/>
    <property type="molecule type" value="Genomic_DNA"/>
</dbReference>
<name>A0A6L9LB46_9BACT</name>
<keyword evidence="3" id="KW-1185">Reference proteome</keyword>
<feature type="transmembrane region" description="Helical" evidence="1">
    <location>
        <begin position="35"/>
        <end position="57"/>
    </location>
</feature>
<dbReference type="Proteomes" id="UP000474175">
    <property type="component" value="Unassembled WGS sequence"/>
</dbReference>
<gene>
    <name evidence="2" type="ORF">GK108_17725</name>
</gene>
<protein>
    <submittedName>
        <fullName evidence="2">Uncharacterized protein</fullName>
    </submittedName>
</protein>
<sequence length="91" mass="10573">MTTYTLLYVLIGVGYASTIDFILHKTHIRFNSKFIYTALTWGPILLVALFSITYIAAKRYIDEWQLTHKERPINTRAINQHDSDFYTAQSA</sequence>
<evidence type="ECO:0000256" key="1">
    <source>
        <dbReference type="SAM" id="Phobius"/>
    </source>
</evidence>